<reference evidence="3 4" key="1">
    <citation type="submission" date="2020-04" db="EMBL/GenBank/DDBJ databases">
        <title>MicrobeNet Type strains.</title>
        <authorList>
            <person name="Nicholson A.C."/>
        </authorList>
    </citation>
    <scope>NUCLEOTIDE SEQUENCE [LARGE SCALE GENOMIC DNA]</scope>
    <source>
        <strain evidence="3 4">ATCC BAA-787</strain>
    </source>
</reference>
<organism evidence="3 4">
    <name type="scientific">Cellulomonas septica</name>
    <dbReference type="NCBI Taxonomy" id="285080"/>
    <lineage>
        <taxon>Bacteria</taxon>
        <taxon>Bacillati</taxon>
        <taxon>Actinomycetota</taxon>
        <taxon>Actinomycetes</taxon>
        <taxon>Micrococcales</taxon>
        <taxon>Cellulomonadaceae</taxon>
        <taxon>Cellulomonas</taxon>
    </lineage>
</organism>
<proteinExistence type="predicted"/>
<evidence type="ECO:0000313" key="4">
    <source>
        <dbReference type="Proteomes" id="UP000777774"/>
    </source>
</evidence>
<protein>
    <submittedName>
        <fullName evidence="3">META domain-containing protein</fullName>
    </submittedName>
</protein>
<gene>
    <name evidence="3" type="ORF">HGA02_16590</name>
</gene>
<dbReference type="InterPro" id="IPR005184">
    <property type="entry name" value="DUF306_Meta_HslJ"/>
</dbReference>
<evidence type="ECO:0000259" key="2">
    <source>
        <dbReference type="Pfam" id="PF03724"/>
    </source>
</evidence>
<evidence type="ECO:0000313" key="3">
    <source>
        <dbReference type="EMBL" id="NKY41083.1"/>
    </source>
</evidence>
<sequence>MRPLRVALGVLAGLALLGACATGSAEPASSDEDVAGSWGASTVVGEAYLDLAEDGSATGSDGCNRMVGEWTRSTEGVAFSAWSTTRMSCPAVDPWLSLAVAGRLEGGQLVLVDKDAVQLGTLDRTEPS</sequence>
<accession>A0ABX1K3F4</accession>
<dbReference type="Proteomes" id="UP000777774">
    <property type="component" value="Unassembled WGS sequence"/>
</dbReference>
<dbReference type="EMBL" id="JAAXOY010000563">
    <property type="protein sequence ID" value="NKY41083.1"/>
    <property type="molecule type" value="Genomic_DNA"/>
</dbReference>
<feature type="signal peptide" evidence="1">
    <location>
        <begin position="1"/>
        <end position="21"/>
    </location>
</feature>
<keyword evidence="1" id="KW-0732">Signal</keyword>
<dbReference type="Gene3D" id="2.40.128.270">
    <property type="match status" value="1"/>
</dbReference>
<dbReference type="InterPro" id="IPR038670">
    <property type="entry name" value="HslJ-like_sf"/>
</dbReference>
<comment type="caution">
    <text evidence="3">The sequence shown here is derived from an EMBL/GenBank/DDBJ whole genome shotgun (WGS) entry which is preliminary data.</text>
</comment>
<dbReference type="Pfam" id="PF03724">
    <property type="entry name" value="META"/>
    <property type="match status" value="1"/>
</dbReference>
<name>A0ABX1K3F4_9CELL</name>
<feature type="domain" description="DUF306" evidence="2">
    <location>
        <begin position="46"/>
        <end position="120"/>
    </location>
</feature>
<dbReference type="RefSeq" id="WP_168680229.1">
    <property type="nucleotide sequence ID" value="NZ_JAAXOY010000563.1"/>
</dbReference>
<evidence type="ECO:0000256" key="1">
    <source>
        <dbReference type="SAM" id="SignalP"/>
    </source>
</evidence>
<feature type="chain" id="PRO_5046796629" evidence="1">
    <location>
        <begin position="22"/>
        <end position="128"/>
    </location>
</feature>
<dbReference type="PROSITE" id="PS51257">
    <property type="entry name" value="PROKAR_LIPOPROTEIN"/>
    <property type="match status" value="1"/>
</dbReference>
<keyword evidence="4" id="KW-1185">Reference proteome</keyword>